<evidence type="ECO:0000313" key="6">
    <source>
        <dbReference type="EMBL" id="PWN91299.1"/>
    </source>
</evidence>
<dbReference type="GeneID" id="37042867"/>
<dbReference type="GO" id="GO:0046872">
    <property type="term" value="F:metal ion binding"/>
    <property type="evidence" value="ECO:0007669"/>
    <property type="project" value="UniProtKB-KW"/>
</dbReference>
<dbReference type="SUPFAM" id="SSF51316">
    <property type="entry name" value="Mss4-like"/>
    <property type="match status" value="2"/>
</dbReference>
<dbReference type="PANTHER" id="PTHR33337:SF40">
    <property type="entry name" value="CENP-V_GFA DOMAIN-CONTAINING PROTEIN-RELATED"/>
    <property type="match status" value="1"/>
</dbReference>
<evidence type="ECO:0000313" key="7">
    <source>
        <dbReference type="Proteomes" id="UP000245768"/>
    </source>
</evidence>
<gene>
    <name evidence="6" type="ORF">FA10DRAFT_265169</name>
</gene>
<evidence type="ECO:0000256" key="4">
    <source>
        <dbReference type="ARBA" id="ARBA00023239"/>
    </source>
</evidence>
<organism evidence="6 7">
    <name type="scientific">Acaromyces ingoldii</name>
    <dbReference type="NCBI Taxonomy" id="215250"/>
    <lineage>
        <taxon>Eukaryota</taxon>
        <taxon>Fungi</taxon>
        <taxon>Dikarya</taxon>
        <taxon>Basidiomycota</taxon>
        <taxon>Ustilaginomycotina</taxon>
        <taxon>Exobasidiomycetes</taxon>
        <taxon>Exobasidiales</taxon>
        <taxon>Cryptobasidiaceae</taxon>
        <taxon>Acaromyces</taxon>
    </lineage>
</organism>
<comment type="similarity">
    <text evidence="1">Belongs to the Gfa family.</text>
</comment>
<evidence type="ECO:0000256" key="1">
    <source>
        <dbReference type="ARBA" id="ARBA00005495"/>
    </source>
</evidence>
<evidence type="ECO:0000259" key="5">
    <source>
        <dbReference type="PROSITE" id="PS51891"/>
    </source>
</evidence>
<feature type="domain" description="CENP-V/GFA" evidence="5">
    <location>
        <begin position="18"/>
        <end position="167"/>
    </location>
</feature>
<name>A0A316YPU1_9BASI</name>
<keyword evidence="2" id="KW-0479">Metal-binding</keyword>
<dbReference type="PANTHER" id="PTHR33337">
    <property type="entry name" value="GFA DOMAIN-CONTAINING PROTEIN"/>
    <property type="match status" value="1"/>
</dbReference>
<dbReference type="InterPro" id="IPR006913">
    <property type="entry name" value="CENP-V/GFA"/>
</dbReference>
<dbReference type="Gene3D" id="3.90.1590.10">
    <property type="entry name" value="glutathione-dependent formaldehyde- activating enzyme (gfa)"/>
    <property type="match status" value="2"/>
</dbReference>
<keyword evidence="4" id="KW-0456">Lyase</keyword>
<evidence type="ECO:0000256" key="2">
    <source>
        <dbReference type="ARBA" id="ARBA00022723"/>
    </source>
</evidence>
<dbReference type="Proteomes" id="UP000245768">
    <property type="component" value="Unassembled WGS sequence"/>
</dbReference>
<dbReference type="STRING" id="215250.A0A316YPU1"/>
<dbReference type="OrthoDB" id="5422068at2759"/>
<dbReference type="AlphaFoldDB" id="A0A316YPU1"/>
<dbReference type="InterPro" id="IPR011057">
    <property type="entry name" value="Mss4-like_sf"/>
</dbReference>
<dbReference type="GO" id="GO:0016846">
    <property type="term" value="F:carbon-sulfur lyase activity"/>
    <property type="evidence" value="ECO:0007669"/>
    <property type="project" value="InterPro"/>
</dbReference>
<protein>
    <recommendedName>
        <fullName evidence="5">CENP-V/GFA domain-containing protein</fullName>
    </recommendedName>
</protein>
<accession>A0A316YPU1</accession>
<proteinExistence type="inferred from homology"/>
<dbReference type="Pfam" id="PF04828">
    <property type="entry name" value="GFA"/>
    <property type="match status" value="2"/>
</dbReference>
<dbReference type="PROSITE" id="PS51891">
    <property type="entry name" value="CENP_V_GFA"/>
    <property type="match status" value="1"/>
</dbReference>
<dbReference type="RefSeq" id="XP_025378497.1">
    <property type="nucleotide sequence ID" value="XM_025520951.1"/>
</dbReference>
<reference evidence="6 7" key="1">
    <citation type="journal article" date="2018" name="Mol. Biol. Evol.">
        <title>Broad Genomic Sampling Reveals a Smut Pathogenic Ancestry of the Fungal Clade Ustilaginomycotina.</title>
        <authorList>
            <person name="Kijpornyongpan T."/>
            <person name="Mondo S.J."/>
            <person name="Barry K."/>
            <person name="Sandor L."/>
            <person name="Lee J."/>
            <person name="Lipzen A."/>
            <person name="Pangilinan J."/>
            <person name="LaButti K."/>
            <person name="Hainaut M."/>
            <person name="Henrissat B."/>
            <person name="Grigoriev I.V."/>
            <person name="Spatafora J.W."/>
            <person name="Aime M.C."/>
        </authorList>
    </citation>
    <scope>NUCLEOTIDE SEQUENCE [LARGE SCALE GENOMIC DNA]</scope>
    <source>
        <strain evidence="6 7">MCA 4198</strain>
    </source>
</reference>
<keyword evidence="3" id="KW-0862">Zinc</keyword>
<sequence length="396" mass="43586">MATQSRHGKVADEEALEVSVQCHCKRQCFAVRVPLARFPLPAEICHCKDCRLASGNLQMDTCDVLGPSDVDLFDLAHPPAGLGGHSASEHLTRWFCQHCGTHLVQSFRKPGQESLGLIWSFARGVMNPVATPDGRPTSKVTVHHYVNYALDGGMTATFMQDGAPRYKNGPPSSDLVAAHPSELPSEKDLALVREWSASDSLPVRCLCGNVDLVLKRPSFASLDSLPDKTKARLARGQDAGARWKFNFCLCNSCRVASGQDLSAFVFCPLTTHVFCASEDSIDNKSQDPRTGLSRYDSYPEVHRYFCPTCGCKVFFCADDRPGDICDIFAGTFASTPLLSLLNGWTFQQTEEGPGYWDFARDKHFAESFRRGYCPNLTAEDLKTPDNVLKLAADYNG</sequence>
<keyword evidence="7" id="KW-1185">Reference proteome</keyword>
<dbReference type="EMBL" id="KZ819635">
    <property type="protein sequence ID" value="PWN91299.1"/>
    <property type="molecule type" value="Genomic_DNA"/>
</dbReference>
<evidence type="ECO:0000256" key="3">
    <source>
        <dbReference type="ARBA" id="ARBA00022833"/>
    </source>
</evidence>
<dbReference type="InParanoid" id="A0A316YPU1"/>